<gene>
    <name evidence="2" type="ORF">FOYG_07177</name>
</gene>
<evidence type="ECO:0000256" key="1">
    <source>
        <dbReference type="SAM" id="MobiDB-lite"/>
    </source>
</evidence>
<proteinExistence type="predicted"/>
<sequence>MIRSDLSLKKGKAGSDSHAGDVSRLQPPQAWQL</sequence>
<evidence type="ECO:0000313" key="2">
    <source>
        <dbReference type="EMBL" id="EWY94462.1"/>
    </source>
</evidence>
<organism evidence="2 3">
    <name type="scientific">Fusarium oxysporum NRRL 32931</name>
    <dbReference type="NCBI Taxonomy" id="660029"/>
    <lineage>
        <taxon>Eukaryota</taxon>
        <taxon>Fungi</taxon>
        <taxon>Dikarya</taxon>
        <taxon>Ascomycota</taxon>
        <taxon>Pezizomycotina</taxon>
        <taxon>Sordariomycetes</taxon>
        <taxon>Hypocreomycetidae</taxon>
        <taxon>Hypocreales</taxon>
        <taxon>Nectriaceae</taxon>
        <taxon>Fusarium</taxon>
        <taxon>Fusarium oxysporum species complex</taxon>
    </lineage>
</organism>
<reference evidence="2 3" key="1">
    <citation type="submission" date="2011-06" db="EMBL/GenBank/DDBJ databases">
        <title>The Genome Sequence of Fusarium oxysporum FOSC 3-a.</title>
        <authorList>
            <consortium name="The Broad Institute Genome Sequencing Platform"/>
            <person name="Ma L.-J."/>
            <person name="Gale L.R."/>
            <person name="Schwartz D.C."/>
            <person name="Zhou S."/>
            <person name="Corby-Kistler H."/>
            <person name="Young S.K."/>
            <person name="Zeng Q."/>
            <person name="Gargeya S."/>
            <person name="Fitzgerald M."/>
            <person name="Haas B."/>
            <person name="Abouelleil A."/>
            <person name="Alvarado L."/>
            <person name="Arachchi H.M."/>
            <person name="Berlin A."/>
            <person name="Brown A."/>
            <person name="Chapman S.B."/>
            <person name="Chen Z."/>
            <person name="Dunbar C."/>
            <person name="Freedman E."/>
            <person name="Gearin G."/>
            <person name="Gellesch M."/>
            <person name="Goldberg J."/>
            <person name="Griggs A."/>
            <person name="Gujja S."/>
            <person name="Heiman D."/>
            <person name="Howarth C."/>
            <person name="Larson L."/>
            <person name="Lui A."/>
            <person name="MacDonald P.J.P."/>
            <person name="Mehta T."/>
            <person name="Montmayeur A."/>
            <person name="Murphy C."/>
            <person name="Neiman D."/>
            <person name="Pearson M."/>
            <person name="Priest M."/>
            <person name="Roberts A."/>
            <person name="Saif S."/>
            <person name="Shea T."/>
            <person name="Shenoy N."/>
            <person name="Sisk P."/>
            <person name="Stolte C."/>
            <person name="Sykes S."/>
            <person name="Wortman J."/>
            <person name="Nusbaum C."/>
            <person name="Birren B."/>
        </authorList>
    </citation>
    <scope>NUCLEOTIDE SEQUENCE [LARGE SCALE GENOMIC DNA]</scope>
    <source>
        <strain evidence="3">FOSC 3-a</strain>
    </source>
</reference>
<name>W9IIN5_FUSOX</name>
<dbReference type="HOGENOM" id="CLU_3384766_0_0_1"/>
<evidence type="ECO:0000313" key="3">
    <source>
        <dbReference type="Proteomes" id="UP000030753"/>
    </source>
</evidence>
<dbReference type="EMBL" id="JH717842">
    <property type="protein sequence ID" value="EWY94462.1"/>
    <property type="molecule type" value="Genomic_DNA"/>
</dbReference>
<accession>W9IIN5</accession>
<feature type="region of interest" description="Disordered" evidence="1">
    <location>
        <begin position="1"/>
        <end position="33"/>
    </location>
</feature>
<dbReference type="Proteomes" id="UP000030753">
    <property type="component" value="Unassembled WGS sequence"/>
</dbReference>
<dbReference type="AlphaFoldDB" id="W9IIN5"/>
<protein>
    <submittedName>
        <fullName evidence="2">Uncharacterized protein</fullName>
    </submittedName>
</protein>